<keyword evidence="3 7" id="KW-0238">DNA-binding</keyword>
<dbReference type="GO" id="GO:0003677">
    <property type="term" value="F:DNA binding"/>
    <property type="evidence" value="ECO:0007669"/>
    <property type="project" value="UniProtKB-KW"/>
</dbReference>
<dbReference type="PROSITE" id="PS50937">
    <property type="entry name" value="HTH_MERR_2"/>
    <property type="match status" value="1"/>
</dbReference>
<keyword evidence="2" id="KW-0805">Transcription regulation</keyword>
<dbReference type="AlphaFoldDB" id="A0AAD1D402"/>
<dbReference type="InterPro" id="IPR009061">
    <property type="entry name" value="DNA-bd_dom_put_sf"/>
</dbReference>
<name>A0AAD1D402_SPHMI</name>
<feature type="domain" description="HTH merR-type" evidence="5">
    <location>
        <begin position="3"/>
        <end position="73"/>
    </location>
</feature>
<dbReference type="Proteomes" id="UP000276029">
    <property type="component" value="Unassembled WGS sequence"/>
</dbReference>
<dbReference type="Proteomes" id="UP000275727">
    <property type="component" value="Chromosome"/>
</dbReference>
<evidence type="ECO:0000256" key="4">
    <source>
        <dbReference type="ARBA" id="ARBA00023163"/>
    </source>
</evidence>
<dbReference type="SUPFAM" id="SSF46955">
    <property type="entry name" value="Putative DNA-binding domain"/>
    <property type="match status" value="1"/>
</dbReference>
<dbReference type="InterPro" id="IPR047057">
    <property type="entry name" value="MerR_fam"/>
</dbReference>
<accession>A0AAD1D402</accession>
<evidence type="ECO:0000313" key="9">
    <source>
        <dbReference type="Proteomes" id="UP000276029"/>
    </source>
</evidence>
<evidence type="ECO:0000256" key="2">
    <source>
        <dbReference type="ARBA" id="ARBA00023015"/>
    </source>
</evidence>
<reference evidence="7 9" key="2">
    <citation type="submission" date="2018-10" db="EMBL/GenBank/DDBJ databases">
        <title>Genomic Encyclopedia of Type Strains, Phase IV (KMG-IV): sequencing the most valuable type-strain genomes for metagenomic binning, comparative biology and taxonomic classification.</title>
        <authorList>
            <person name="Goeker M."/>
        </authorList>
    </citation>
    <scope>NUCLEOTIDE SEQUENCE [LARGE SCALE GENOMIC DNA]</scope>
    <source>
        <strain evidence="7 9">DSM 19791</strain>
    </source>
</reference>
<keyword evidence="1" id="KW-0678">Repressor</keyword>
<dbReference type="GO" id="GO:0003700">
    <property type="term" value="F:DNA-binding transcription factor activity"/>
    <property type="evidence" value="ECO:0007669"/>
    <property type="project" value="InterPro"/>
</dbReference>
<keyword evidence="4" id="KW-0804">Transcription</keyword>
<dbReference type="EMBL" id="RBWX01000008">
    <property type="protein sequence ID" value="RKS89187.1"/>
    <property type="molecule type" value="Genomic_DNA"/>
</dbReference>
<dbReference type="PANTHER" id="PTHR30204:SF69">
    <property type="entry name" value="MERR-FAMILY TRANSCRIPTIONAL REGULATOR"/>
    <property type="match status" value="1"/>
</dbReference>
<evidence type="ECO:0000313" key="8">
    <source>
        <dbReference type="Proteomes" id="UP000275727"/>
    </source>
</evidence>
<evidence type="ECO:0000259" key="5">
    <source>
        <dbReference type="PROSITE" id="PS50937"/>
    </source>
</evidence>
<dbReference type="EMBL" id="AP018711">
    <property type="protein sequence ID" value="BBE32944.1"/>
    <property type="molecule type" value="Genomic_DNA"/>
</dbReference>
<dbReference type="SMART" id="SM00422">
    <property type="entry name" value="HTH_MERR"/>
    <property type="match status" value="1"/>
</dbReference>
<dbReference type="KEGG" id="smic:SmB9_06020"/>
<dbReference type="Pfam" id="PF13411">
    <property type="entry name" value="MerR_1"/>
    <property type="match status" value="1"/>
</dbReference>
<evidence type="ECO:0000256" key="3">
    <source>
        <dbReference type="ARBA" id="ARBA00023125"/>
    </source>
</evidence>
<organism evidence="6 8">
    <name type="scientific">Sphingosinicella microcystinivorans</name>
    <dbReference type="NCBI Taxonomy" id="335406"/>
    <lineage>
        <taxon>Bacteria</taxon>
        <taxon>Pseudomonadati</taxon>
        <taxon>Pseudomonadota</taxon>
        <taxon>Alphaproteobacteria</taxon>
        <taxon>Sphingomonadales</taxon>
        <taxon>Sphingosinicellaceae</taxon>
        <taxon>Sphingosinicella</taxon>
    </lineage>
</organism>
<dbReference type="InterPro" id="IPR000551">
    <property type="entry name" value="MerR-type_HTH_dom"/>
</dbReference>
<evidence type="ECO:0000256" key="1">
    <source>
        <dbReference type="ARBA" id="ARBA00022491"/>
    </source>
</evidence>
<dbReference type="PANTHER" id="PTHR30204">
    <property type="entry name" value="REDOX-CYCLING DRUG-SENSING TRANSCRIPTIONAL ACTIVATOR SOXR"/>
    <property type="match status" value="1"/>
</dbReference>
<evidence type="ECO:0000313" key="7">
    <source>
        <dbReference type="EMBL" id="RKS89187.1"/>
    </source>
</evidence>
<keyword evidence="9" id="KW-1185">Reference proteome</keyword>
<gene>
    <name evidence="7" type="ORF">DFR51_2401</name>
    <name evidence="6" type="ORF">SmB9_06020</name>
</gene>
<proteinExistence type="predicted"/>
<reference evidence="6 8" key="1">
    <citation type="submission" date="2018-06" db="EMBL/GenBank/DDBJ databases">
        <title>Complete Genome Sequence of the Microcystin-Degrading Bacterium Sphingosinicella microcystinivorans Strain B-9.</title>
        <authorList>
            <person name="Jin H."/>
            <person name="Nishizawa T."/>
            <person name="Guo Y."/>
            <person name="Nishizawa A."/>
            <person name="Park H."/>
            <person name="Kato H."/>
            <person name="Tsuji K."/>
            <person name="Harada K."/>
        </authorList>
    </citation>
    <scope>NUCLEOTIDE SEQUENCE [LARGE SCALE GENOMIC DNA]</scope>
    <source>
        <strain evidence="6 8">B9</strain>
    </source>
</reference>
<protein>
    <submittedName>
        <fullName evidence="7">DNA-binding transcriptional MerR regulator</fullName>
    </submittedName>
</protein>
<dbReference type="Gene3D" id="1.10.1660.10">
    <property type="match status" value="1"/>
</dbReference>
<evidence type="ECO:0000313" key="6">
    <source>
        <dbReference type="EMBL" id="BBE32944.1"/>
    </source>
</evidence>
<sequence length="234" mass="26624">MRALRMRELERLTGVGRETIRFYIREGLLPEPDRASANSAFYNDMHVARLKAIKRLQEERFLPLAIIRTLLDGEDGDRWLHADAFPDLDAMLRARLDTGGEGATLEELAEQAGFRTEELGRAVEEGLLCPDRDGRFGPRDLAIARCLKEMNVIGFTEDRGFVGGGAMYVQFVEWLVGQEMRLFFENTAGKVSDEEALTMAERGISTINEMLSLMRTREILRQLEARRRIANDNT</sequence>